<gene>
    <name evidence="6" type="ORF">AOZ06_25040</name>
</gene>
<dbReference type="InterPro" id="IPR039536">
    <property type="entry name" value="TetR_C_Proteobacteria"/>
</dbReference>
<dbReference type="EMBL" id="CP012752">
    <property type="protein sequence ID" value="ALG09731.1"/>
    <property type="molecule type" value="Genomic_DNA"/>
</dbReference>
<keyword evidence="7" id="KW-1185">Reference proteome</keyword>
<dbReference type="OrthoDB" id="7186128at2"/>
<feature type="domain" description="HTH tetR-type" evidence="5">
    <location>
        <begin position="22"/>
        <end position="82"/>
    </location>
</feature>
<dbReference type="PROSITE" id="PS01081">
    <property type="entry name" value="HTH_TETR_1"/>
    <property type="match status" value="1"/>
</dbReference>
<name>A0A0N9HRB0_9PSEU</name>
<dbReference type="PANTHER" id="PTHR30055">
    <property type="entry name" value="HTH-TYPE TRANSCRIPTIONAL REGULATOR RUTR"/>
    <property type="match status" value="1"/>
</dbReference>
<dbReference type="SUPFAM" id="SSF48498">
    <property type="entry name" value="Tetracyclin repressor-like, C-terminal domain"/>
    <property type="match status" value="1"/>
</dbReference>
<keyword evidence="1" id="KW-0805">Transcription regulation</keyword>
<proteinExistence type="predicted"/>
<dbReference type="GO" id="GO:0003700">
    <property type="term" value="F:DNA-binding transcription factor activity"/>
    <property type="evidence" value="ECO:0007669"/>
    <property type="project" value="TreeGrafter"/>
</dbReference>
<dbReference type="RefSeq" id="WP_054291635.1">
    <property type="nucleotide sequence ID" value="NZ_CP012752.1"/>
</dbReference>
<keyword evidence="2 4" id="KW-0238">DNA-binding</keyword>
<dbReference type="Pfam" id="PF00440">
    <property type="entry name" value="TetR_N"/>
    <property type="match status" value="1"/>
</dbReference>
<evidence type="ECO:0000313" key="6">
    <source>
        <dbReference type="EMBL" id="ALG09731.1"/>
    </source>
</evidence>
<dbReference type="KEGG" id="kphy:AOZ06_25040"/>
<dbReference type="AlphaFoldDB" id="A0A0N9HRB0"/>
<evidence type="ECO:0000256" key="4">
    <source>
        <dbReference type="PROSITE-ProRule" id="PRU00335"/>
    </source>
</evidence>
<dbReference type="InterPro" id="IPR009057">
    <property type="entry name" value="Homeodomain-like_sf"/>
</dbReference>
<evidence type="ECO:0000256" key="2">
    <source>
        <dbReference type="ARBA" id="ARBA00023125"/>
    </source>
</evidence>
<dbReference type="GO" id="GO:0000976">
    <property type="term" value="F:transcription cis-regulatory region binding"/>
    <property type="evidence" value="ECO:0007669"/>
    <property type="project" value="TreeGrafter"/>
</dbReference>
<dbReference type="Proteomes" id="UP000063699">
    <property type="component" value="Chromosome"/>
</dbReference>
<evidence type="ECO:0000313" key="7">
    <source>
        <dbReference type="Proteomes" id="UP000063699"/>
    </source>
</evidence>
<dbReference type="InterPro" id="IPR023772">
    <property type="entry name" value="DNA-bd_HTH_TetR-type_CS"/>
</dbReference>
<dbReference type="PROSITE" id="PS50977">
    <property type="entry name" value="HTH_TETR_2"/>
    <property type="match status" value="1"/>
</dbReference>
<dbReference type="InterPro" id="IPR036271">
    <property type="entry name" value="Tet_transcr_reg_TetR-rel_C_sf"/>
</dbReference>
<organism evidence="6 7">
    <name type="scientific">Kibdelosporangium phytohabitans</name>
    <dbReference type="NCBI Taxonomy" id="860235"/>
    <lineage>
        <taxon>Bacteria</taxon>
        <taxon>Bacillati</taxon>
        <taxon>Actinomycetota</taxon>
        <taxon>Actinomycetes</taxon>
        <taxon>Pseudonocardiales</taxon>
        <taxon>Pseudonocardiaceae</taxon>
        <taxon>Kibdelosporangium</taxon>
    </lineage>
</organism>
<dbReference type="Gene3D" id="1.10.357.10">
    <property type="entry name" value="Tetracycline Repressor, domain 2"/>
    <property type="match status" value="1"/>
</dbReference>
<dbReference type="STRING" id="860235.AOZ06_25040"/>
<feature type="DNA-binding region" description="H-T-H motif" evidence="4">
    <location>
        <begin position="45"/>
        <end position="64"/>
    </location>
</feature>
<dbReference type="SUPFAM" id="SSF46689">
    <property type="entry name" value="Homeodomain-like"/>
    <property type="match status" value="1"/>
</dbReference>
<dbReference type="PRINTS" id="PR00455">
    <property type="entry name" value="HTHTETR"/>
</dbReference>
<reference evidence="6 7" key="1">
    <citation type="submission" date="2015-07" db="EMBL/GenBank/DDBJ databases">
        <title>Genome sequencing of Kibdelosporangium phytohabitans.</title>
        <authorList>
            <person name="Qin S."/>
            <person name="Xing K."/>
        </authorList>
    </citation>
    <scope>NUCLEOTIDE SEQUENCE [LARGE SCALE GENOMIC DNA]</scope>
    <source>
        <strain evidence="6 7">KLBMP1111</strain>
    </source>
</reference>
<dbReference type="PANTHER" id="PTHR30055:SF146">
    <property type="entry name" value="HTH-TYPE TRANSCRIPTIONAL DUAL REGULATOR CECR"/>
    <property type="match status" value="1"/>
</dbReference>
<accession>A0A0N9HRB0</accession>
<dbReference type="InterPro" id="IPR001647">
    <property type="entry name" value="HTH_TetR"/>
</dbReference>
<dbReference type="InterPro" id="IPR050109">
    <property type="entry name" value="HTH-type_TetR-like_transc_reg"/>
</dbReference>
<dbReference type="GO" id="GO:0045892">
    <property type="term" value="P:negative regulation of DNA-templated transcription"/>
    <property type="evidence" value="ECO:0007669"/>
    <property type="project" value="UniProtKB-ARBA"/>
</dbReference>
<keyword evidence="3" id="KW-0804">Transcription</keyword>
<evidence type="ECO:0000259" key="5">
    <source>
        <dbReference type="PROSITE" id="PS50977"/>
    </source>
</evidence>
<dbReference type="Pfam" id="PF14246">
    <property type="entry name" value="TetR_C_7"/>
    <property type="match status" value="1"/>
</dbReference>
<sequence length="223" mass="25046">MAVMDVDENGIPIIADPVSASGRKRKAIFDAASAEFMHEGYAAASMDEIARRAGVSKPTIYNHFGNKERLFLAVVGGALSQVYSGVDPRSTRLTQAPDLRAALVDFMVSWARRVLREDFASLRRLVIAEVGRFPQLGRFWYRITNEMMDSHLVEAFAELHDRGVLDIPDTQRAMRQLIGLTLSPPQLLQTFMPDYDVVDAELEKSITDGVDVFLNHYMRIGER</sequence>
<protein>
    <submittedName>
        <fullName evidence="6">TetR family transcriptional regulator</fullName>
    </submittedName>
</protein>
<evidence type="ECO:0000256" key="3">
    <source>
        <dbReference type="ARBA" id="ARBA00023163"/>
    </source>
</evidence>
<dbReference type="FunFam" id="1.10.10.60:FF:000141">
    <property type="entry name" value="TetR family transcriptional regulator"/>
    <property type="match status" value="1"/>
</dbReference>
<evidence type="ECO:0000256" key="1">
    <source>
        <dbReference type="ARBA" id="ARBA00023015"/>
    </source>
</evidence>